<proteinExistence type="predicted"/>
<feature type="region of interest" description="Disordered" evidence="1">
    <location>
        <begin position="130"/>
        <end position="182"/>
    </location>
</feature>
<protein>
    <submittedName>
        <fullName evidence="2">Uncharacterized protein</fullName>
    </submittedName>
</protein>
<name>A0A7S2THF8_9EUKA</name>
<evidence type="ECO:0000313" key="2">
    <source>
        <dbReference type="EMBL" id="CAD9746227.1"/>
    </source>
</evidence>
<evidence type="ECO:0000256" key="1">
    <source>
        <dbReference type="SAM" id="MobiDB-lite"/>
    </source>
</evidence>
<organism evidence="2">
    <name type="scientific">Lotharella oceanica</name>
    <dbReference type="NCBI Taxonomy" id="641309"/>
    <lineage>
        <taxon>Eukaryota</taxon>
        <taxon>Sar</taxon>
        <taxon>Rhizaria</taxon>
        <taxon>Cercozoa</taxon>
        <taxon>Chlorarachniophyceae</taxon>
        <taxon>Lotharella</taxon>
    </lineage>
</organism>
<accession>A0A7S2THF8</accession>
<dbReference type="EMBL" id="HBHP01001832">
    <property type="protein sequence ID" value="CAD9746227.1"/>
    <property type="molecule type" value="Transcribed_RNA"/>
</dbReference>
<reference evidence="2" key="1">
    <citation type="submission" date="2021-01" db="EMBL/GenBank/DDBJ databases">
        <authorList>
            <person name="Corre E."/>
            <person name="Pelletier E."/>
            <person name="Niang G."/>
            <person name="Scheremetjew M."/>
            <person name="Finn R."/>
            <person name="Kale V."/>
            <person name="Holt S."/>
            <person name="Cochrane G."/>
            <person name="Meng A."/>
            <person name="Brown T."/>
            <person name="Cohen L."/>
        </authorList>
    </citation>
    <scope>NUCLEOTIDE SEQUENCE</scope>
    <source>
        <strain evidence="2">CCMP622</strain>
    </source>
</reference>
<sequence>MADYKRQKRRLEAFFVQTGMGKSPLQHINEARRGREPKLATVHQAMAELARYTNLTHGYHRTFGKYFNRGHRPREPRFKEAVFQELSWFVVKGHVQPCKNSSEFWQGLIKGESRDKEITALMKKVFEDDGRGVAGREDEDGDGDGEDSKLQQKPSTIIRKIAGKTPMAEARSQNTPAGLIEMTQGLRIQQQAKRVKLMDEVDEAFK</sequence>
<dbReference type="AlphaFoldDB" id="A0A7S2THF8"/>
<gene>
    <name evidence="2" type="ORF">LSP00402_LOCUS1197</name>
</gene>